<organism evidence="2 3">
    <name type="scientific">Vibrio ishigakensis</name>
    <dbReference type="NCBI Taxonomy" id="1481914"/>
    <lineage>
        <taxon>Bacteria</taxon>
        <taxon>Pseudomonadati</taxon>
        <taxon>Pseudomonadota</taxon>
        <taxon>Gammaproteobacteria</taxon>
        <taxon>Vibrionales</taxon>
        <taxon>Vibrionaceae</taxon>
        <taxon>Vibrio</taxon>
    </lineage>
</organism>
<gene>
    <name evidence="2" type="ORF">JCM19232_917</name>
</gene>
<sequence>MVVFDEVHHCSGTNGDNANSWGQKIIKKIQNKARFTLSLSGTPWRSDSVPIVLANYCDHEGKLVVDYQYSLQQAVAEGVCRSPRIILVDSTNLTLSVDEKEESYSSIDNLLQESNTSYRCIVQNREAMEYILKLGCERLANIRRLNENAGGLVVASSLKHAAIVKQILVDNYNQSVVSVSYDNRDSHAEISRFRNSNTQWIVSIGMISEGTDIPRLQVCCHMSSIKTELYFRQVLGRILRVDNSIYQKAWMYTFAEERLTQSAENIAQDIPDVCSIVKVDQELEQIIPEQISEHSISETSSTFSFEEILRFGSEMECEQHSKVRGEGSQAILTELQLEEFKVRLIKTF</sequence>
<comment type="caution">
    <text evidence="2">The sequence shown here is derived from an EMBL/GenBank/DDBJ whole genome shotgun (WGS) entry which is preliminary data.</text>
</comment>
<protein>
    <submittedName>
        <fullName evidence="2">GGDEF domain</fullName>
    </submittedName>
</protein>
<dbReference type="EMBL" id="BBSA01000012">
    <property type="protein sequence ID" value="GAM64247.1"/>
    <property type="molecule type" value="Genomic_DNA"/>
</dbReference>
<dbReference type="InterPro" id="IPR027417">
    <property type="entry name" value="P-loop_NTPase"/>
</dbReference>
<dbReference type="SUPFAM" id="SSF52540">
    <property type="entry name" value="P-loop containing nucleoside triphosphate hydrolases"/>
    <property type="match status" value="1"/>
</dbReference>
<evidence type="ECO:0000259" key="1">
    <source>
        <dbReference type="Pfam" id="PF00271"/>
    </source>
</evidence>
<dbReference type="Proteomes" id="UP000031670">
    <property type="component" value="Unassembled WGS sequence"/>
</dbReference>
<proteinExistence type="predicted"/>
<reference evidence="2 3" key="2">
    <citation type="submission" date="2015-01" db="EMBL/GenBank/DDBJ databases">
        <authorList>
            <consortium name="NBRP consortium"/>
            <person name="Sawabe T."/>
            <person name="Meirelles P."/>
            <person name="Feng G."/>
            <person name="Sayaka M."/>
            <person name="Hattori M."/>
            <person name="Ohkuma M."/>
        </authorList>
    </citation>
    <scope>NUCLEOTIDE SEQUENCE [LARGE SCALE GENOMIC DNA]</scope>
    <source>
        <strain evidence="2 3">JCM19232</strain>
    </source>
</reference>
<reference evidence="2 3" key="1">
    <citation type="submission" date="2015-01" db="EMBL/GenBank/DDBJ databases">
        <title>Vibrio sp. C5 JCM 19232 whole genome shotgun sequence.</title>
        <authorList>
            <person name="Sawabe T."/>
            <person name="Meirelles P."/>
            <person name="Feng G."/>
            <person name="Sayaka M."/>
            <person name="Hattori M."/>
            <person name="Ohkuma M."/>
        </authorList>
    </citation>
    <scope>NUCLEOTIDE SEQUENCE [LARGE SCALE GENOMIC DNA]</scope>
    <source>
        <strain evidence="2 3">JCM19232</strain>
    </source>
</reference>
<name>A0A0B8PHX8_9VIBR</name>
<evidence type="ECO:0000313" key="3">
    <source>
        <dbReference type="Proteomes" id="UP000031670"/>
    </source>
</evidence>
<accession>A0A0B8PHX8</accession>
<dbReference type="Pfam" id="PF00271">
    <property type="entry name" value="Helicase_C"/>
    <property type="match status" value="1"/>
</dbReference>
<dbReference type="GO" id="GO:0005829">
    <property type="term" value="C:cytosol"/>
    <property type="evidence" value="ECO:0007669"/>
    <property type="project" value="TreeGrafter"/>
</dbReference>
<dbReference type="AlphaFoldDB" id="A0A0B8PHX8"/>
<feature type="domain" description="Helicase C-terminal" evidence="1">
    <location>
        <begin position="146"/>
        <end position="241"/>
    </location>
</feature>
<dbReference type="PANTHER" id="PTHR47396:SF1">
    <property type="entry name" value="ATP-DEPENDENT HELICASE IRC3-RELATED"/>
    <property type="match status" value="1"/>
</dbReference>
<dbReference type="Gene3D" id="3.40.50.300">
    <property type="entry name" value="P-loop containing nucleotide triphosphate hydrolases"/>
    <property type="match status" value="1"/>
</dbReference>
<dbReference type="InterPro" id="IPR050742">
    <property type="entry name" value="Helicase_Restrict-Modif_Enz"/>
</dbReference>
<dbReference type="PANTHER" id="PTHR47396">
    <property type="entry name" value="TYPE I RESTRICTION ENZYME ECOKI R PROTEIN"/>
    <property type="match status" value="1"/>
</dbReference>
<dbReference type="InterPro" id="IPR001650">
    <property type="entry name" value="Helicase_C-like"/>
</dbReference>
<evidence type="ECO:0000313" key="2">
    <source>
        <dbReference type="EMBL" id="GAM64247.1"/>
    </source>
</evidence>